<dbReference type="SUPFAM" id="SSF103025">
    <property type="entry name" value="Folate-binding domain"/>
    <property type="match status" value="1"/>
</dbReference>
<dbReference type="InterPro" id="IPR025867">
    <property type="entry name" value="MnmE_helical"/>
</dbReference>
<evidence type="ECO:0000256" key="1">
    <source>
        <dbReference type="ARBA" id="ARBA00011043"/>
    </source>
</evidence>
<dbReference type="GO" id="GO:0046872">
    <property type="term" value="F:metal ion binding"/>
    <property type="evidence" value="ECO:0007669"/>
    <property type="project" value="UniProtKB-KW"/>
</dbReference>
<dbReference type="Gene3D" id="1.20.120.430">
    <property type="entry name" value="tRNA modification GTPase MnmE domain 2"/>
    <property type="match status" value="1"/>
</dbReference>
<feature type="binding site" evidence="6">
    <location>
        <position position="447"/>
    </location>
    <ligand>
        <name>(6S)-5-formyl-5,6,7,8-tetrahydrofolate</name>
        <dbReference type="ChEBI" id="CHEBI:57457"/>
    </ligand>
</feature>
<keyword evidence="6" id="KW-0460">Magnesium</keyword>
<comment type="function">
    <text evidence="6">Exhibits a very high intrinsic GTPase hydrolysis rate. Involved in the addition of a carboxymethylaminomethyl (cmnm) group at the wobble position (U34) of certain tRNAs, forming tRNA-cmnm(5)s(2)U34.</text>
</comment>
<dbReference type="PANTHER" id="PTHR42714">
    <property type="entry name" value="TRNA MODIFICATION GTPASE GTPBP3"/>
    <property type="match status" value="1"/>
</dbReference>
<gene>
    <name evidence="10" type="primary">mnmE_1</name>
    <name evidence="6" type="synonym">mnmE</name>
    <name evidence="6" type="synonym">trmE</name>
    <name evidence="10" type="ORF">Spa11_13720</name>
</gene>
<evidence type="ECO:0000259" key="9">
    <source>
        <dbReference type="Pfam" id="PF12631"/>
    </source>
</evidence>
<proteinExistence type="inferred from homology"/>
<feature type="domain" description="MnmE helical" evidence="9">
    <location>
        <begin position="129"/>
        <end position="444"/>
    </location>
</feature>
<dbReference type="InterPro" id="IPR027368">
    <property type="entry name" value="MnmE_dom2"/>
</dbReference>
<dbReference type="GO" id="GO:0002098">
    <property type="term" value="P:tRNA wobble uridine modification"/>
    <property type="evidence" value="ECO:0007669"/>
    <property type="project" value="TreeGrafter"/>
</dbReference>
<dbReference type="GO" id="GO:0005829">
    <property type="term" value="C:cytosol"/>
    <property type="evidence" value="ECO:0007669"/>
    <property type="project" value="TreeGrafter"/>
</dbReference>
<feature type="binding site" evidence="6">
    <location>
        <begin position="233"/>
        <end position="238"/>
    </location>
    <ligand>
        <name>GTP</name>
        <dbReference type="ChEBI" id="CHEBI:37565"/>
    </ligand>
</feature>
<feature type="binding site" evidence="6">
    <location>
        <position position="25"/>
    </location>
    <ligand>
        <name>(6S)-5-formyl-5,6,7,8-tetrahydrofolate</name>
        <dbReference type="ChEBI" id="CHEBI:57457"/>
    </ligand>
</feature>
<feature type="binding site" evidence="6">
    <location>
        <position position="237"/>
    </location>
    <ligand>
        <name>Mg(2+)</name>
        <dbReference type="ChEBI" id="CHEBI:18420"/>
    </ligand>
</feature>
<dbReference type="GO" id="GO:0003924">
    <property type="term" value="F:GTPase activity"/>
    <property type="evidence" value="ECO:0007669"/>
    <property type="project" value="UniProtKB-UniRule"/>
</dbReference>
<keyword evidence="6" id="KW-0479">Metal-binding</keyword>
<evidence type="ECO:0000256" key="6">
    <source>
        <dbReference type="HAMAP-Rule" id="MF_00379"/>
    </source>
</evidence>
<comment type="subunit">
    <text evidence="6">Homodimer. Heterotetramer of two MnmE and two MnmG subunits.</text>
</comment>
<evidence type="ECO:0000313" key="11">
    <source>
        <dbReference type="Proteomes" id="UP000316426"/>
    </source>
</evidence>
<dbReference type="CDD" id="cd14858">
    <property type="entry name" value="TrmE_N"/>
    <property type="match status" value="1"/>
</dbReference>
<dbReference type="EC" id="3.6.-.-" evidence="6"/>
<evidence type="ECO:0000256" key="3">
    <source>
        <dbReference type="ARBA" id="ARBA00022741"/>
    </source>
</evidence>
<dbReference type="InterPro" id="IPR006073">
    <property type="entry name" value="GTP-bd"/>
</dbReference>
<dbReference type="NCBIfam" id="TIGR00231">
    <property type="entry name" value="small_GTP"/>
    <property type="match status" value="1"/>
</dbReference>
<dbReference type="Pfam" id="PF12631">
    <property type="entry name" value="MnmE_helical"/>
    <property type="match status" value="1"/>
</dbReference>
<evidence type="ECO:0000313" key="10">
    <source>
        <dbReference type="EMBL" id="QDV73178.1"/>
    </source>
</evidence>
<feature type="binding site" evidence="6">
    <location>
        <position position="265"/>
    </location>
    <ligand>
        <name>Mg(2+)</name>
        <dbReference type="ChEBI" id="CHEBI:18420"/>
    </ligand>
</feature>
<comment type="caution">
    <text evidence="6">Lacks conserved residue(s) required for the propagation of feature annotation.</text>
</comment>
<evidence type="ECO:0000256" key="4">
    <source>
        <dbReference type="ARBA" id="ARBA00022958"/>
    </source>
</evidence>
<feature type="domain" description="GTP-binding protein TrmE N-terminal" evidence="8">
    <location>
        <begin position="8"/>
        <end position="126"/>
    </location>
</feature>
<keyword evidence="3 6" id="KW-0547">Nucleotide-binding</keyword>
<feature type="domain" description="G" evidence="7">
    <location>
        <begin position="225"/>
        <end position="316"/>
    </location>
</feature>
<dbReference type="SUPFAM" id="SSF52540">
    <property type="entry name" value="P-loop containing nucleoside triphosphate hydrolases"/>
    <property type="match status" value="1"/>
</dbReference>
<reference evidence="10 11" key="1">
    <citation type="submission" date="2019-02" db="EMBL/GenBank/DDBJ databases">
        <title>Deep-cultivation of Planctomycetes and their phenomic and genomic characterization uncovers novel biology.</title>
        <authorList>
            <person name="Wiegand S."/>
            <person name="Jogler M."/>
            <person name="Boedeker C."/>
            <person name="Pinto D."/>
            <person name="Vollmers J."/>
            <person name="Rivas-Marin E."/>
            <person name="Kohn T."/>
            <person name="Peeters S.H."/>
            <person name="Heuer A."/>
            <person name="Rast P."/>
            <person name="Oberbeckmann S."/>
            <person name="Bunk B."/>
            <person name="Jeske O."/>
            <person name="Meyerdierks A."/>
            <person name="Storesund J.E."/>
            <person name="Kallscheuer N."/>
            <person name="Luecker S."/>
            <person name="Lage O.M."/>
            <person name="Pohl T."/>
            <person name="Merkel B.J."/>
            <person name="Hornburger P."/>
            <person name="Mueller R.-W."/>
            <person name="Bruemmer F."/>
            <person name="Labrenz M."/>
            <person name="Spormann A.M."/>
            <person name="Op den Camp H."/>
            <person name="Overmann J."/>
            <person name="Amann R."/>
            <person name="Jetten M.S.M."/>
            <person name="Mascher T."/>
            <person name="Medema M.H."/>
            <person name="Devos D.P."/>
            <person name="Kaster A.-K."/>
            <person name="Ovreas L."/>
            <person name="Rohde M."/>
            <person name="Galperin M.Y."/>
            <person name="Jogler C."/>
        </authorList>
    </citation>
    <scope>NUCLEOTIDE SEQUENCE [LARGE SCALE GENOMIC DNA]</scope>
    <source>
        <strain evidence="10 11">Spa11</strain>
    </source>
</reference>
<accession>A0A518K5V7</accession>
<keyword evidence="4 6" id="KW-0630">Potassium</keyword>
<keyword evidence="6" id="KW-0963">Cytoplasm</keyword>
<sequence length="447" mass="47428">MTPDVNDTIVAIATARGASERGAVRVSGPRALAIVAALSGEPLTCSAPRRLGDRVLSIEMAGTQRHVPVDLFVWPDERSYTRQPSVEVHTIGSPAVLDAIVRACLAGGCRLAEPGEFTLRALLVGRIDLTQAEAVLSVIDARSDERLAAALEQLAGGLSTPLHRLRADLLGLLADLEAGLDFVEEEDVRFVEPEALRRRLTEAAELVEATLQQVTARDAAQRLPRVAIIGPPNVGKSRLFNALVDRYSVESQRPQALVADAVGVTRDLLAATVDLDGARVELIDTAGADETAAIDAIDGVARERLSAVLRDADVFVECRRADRIAGVLPPERIGVATMADLSPVETPTSWLRTSATSGEGLEELAAEIKVRVLETTHDALGVTADRARTGLVQAHEALVRAFAAADVGDELVSLELRAALDGLGRVVGEVVTDEVLGEIFGKFCIGK</sequence>
<dbReference type="Gene3D" id="3.30.1360.120">
    <property type="entry name" value="Probable tRNA modification gtpase trme, domain 1"/>
    <property type="match status" value="1"/>
</dbReference>
<dbReference type="Pfam" id="PF10396">
    <property type="entry name" value="TrmE_N"/>
    <property type="match status" value="1"/>
</dbReference>
<dbReference type="EMBL" id="CP036349">
    <property type="protein sequence ID" value="QDV73178.1"/>
    <property type="molecule type" value="Genomic_DNA"/>
</dbReference>
<dbReference type="InterPro" id="IPR005225">
    <property type="entry name" value="Small_GTP-bd"/>
</dbReference>
<feature type="binding site" evidence="6">
    <location>
        <position position="126"/>
    </location>
    <ligand>
        <name>(6S)-5-formyl-5,6,7,8-tetrahydrofolate</name>
        <dbReference type="ChEBI" id="CHEBI:57457"/>
    </ligand>
</feature>
<evidence type="ECO:0000256" key="2">
    <source>
        <dbReference type="ARBA" id="ARBA00022694"/>
    </source>
</evidence>
<keyword evidence="5 6" id="KW-0342">GTP-binding</keyword>
<dbReference type="Proteomes" id="UP000316426">
    <property type="component" value="Chromosome"/>
</dbReference>
<dbReference type="KEGG" id="bmei:Spa11_13720"/>
<evidence type="ECO:0000256" key="5">
    <source>
        <dbReference type="ARBA" id="ARBA00023134"/>
    </source>
</evidence>
<dbReference type="InterPro" id="IPR018948">
    <property type="entry name" value="GTP-bd_TrmE_N"/>
</dbReference>
<dbReference type="InterPro" id="IPR027266">
    <property type="entry name" value="TrmE/GcvT-like"/>
</dbReference>
<feature type="binding site" evidence="6">
    <location>
        <begin position="284"/>
        <end position="287"/>
    </location>
    <ligand>
        <name>GTP</name>
        <dbReference type="ChEBI" id="CHEBI:37565"/>
    </ligand>
</feature>
<dbReference type="AlphaFoldDB" id="A0A518K5V7"/>
<name>A0A518K5V7_9BACT</name>
<comment type="subcellular location">
    <subcellularLocation>
        <location evidence="6">Cytoplasm</location>
    </subcellularLocation>
</comment>
<dbReference type="Pfam" id="PF01926">
    <property type="entry name" value="MMR_HSR1"/>
    <property type="match status" value="1"/>
</dbReference>
<dbReference type="SUPFAM" id="SSF116878">
    <property type="entry name" value="TrmE connector domain"/>
    <property type="match status" value="1"/>
</dbReference>
<organism evidence="10 11">
    <name type="scientific">Botrimarina mediterranea</name>
    <dbReference type="NCBI Taxonomy" id="2528022"/>
    <lineage>
        <taxon>Bacteria</taxon>
        <taxon>Pseudomonadati</taxon>
        <taxon>Planctomycetota</taxon>
        <taxon>Planctomycetia</taxon>
        <taxon>Pirellulales</taxon>
        <taxon>Lacipirellulaceae</taxon>
        <taxon>Botrimarina</taxon>
    </lineage>
</organism>
<comment type="similarity">
    <text evidence="1 6">Belongs to the TRAFAC class TrmE-Era-EngA-EngB-Septin-like GTPase superfamily. TrmE GTPase family.</text>
</comment>
<dbReference type="GO" id="GO:0005525">
    <property type="term" value="F:GTP binding"/>
    <property type="evidence" value="ECO:0007669"/>
    <property type="project" value="UniProtKB-UniRule"/>
</dbReference>
<dbReference type="Gene3D" id="3.40.50.300">
    <property type="entry name" value="P-loop containing nucleotide triphosphate hydrolases"/>
    <property type="match status" value="1"/>
</dbReference>
<dbReference type="GO" id="GO:0030488">
    <property type="term" value="P:tRNA methylation"/>
    <property type="evidence" value="ECO:0007669"/>
    <property type="project" value="TreeGrafter"/>
</dbReference>
<dbReference type="HAMAP" id="MF_00379">
    <property type="entry name" value="GTPase_MnmE"/>
    <property type="match status" value="1"/>
</dbReference>
<keyword evidence="6 10" id="KW-0378">Hydrolase</keyword>
<dbReference type="RefSeq" id="WP_145109719.1">
    <property type="nucleotide sequence ID" value="NZ_CP036349.1"/>
</dbReference>
<dbReference type="InterPro" id="IPR004520">
    <property type="entry name" value="GTPase_MnmE"/>
</dbReference>
<dbReference type="PANTHER" id="PTHR42714:SF2">
    <property type="entry name" value="TRNA MODIFICATION GTPASE GTPBP3, MITOCHONDRIAL"/>
    <property type="match status" value="1"/>
</dbReference>
<comment type="cofactor">
    <cofactor evidence="6">
        <name>K(+)</name>
        <dbReference type="ChEBI" id="CHEBI:29103"/>
    </cofactor>
    <text evidence="6">Binds 1 potassium ion per subunit.</text>
</comment>
<protein>
    <recommendedName>
        <fullName evidence="6">tRNA modification GTPase MnmE</fullName>
        <ecNumber evidence="6">3.6.-.-</ecNumber>
    </recommendedName>
</protein>
<evidence type="ECO:0000259" key="8">
    <source>
        <dbReference type="Pfam" id="PF10396"/>
    </source>
</evidence>
<dbReference type="InterPro" id="IPR027417">
    <property type="entry name" value="P-loop_NTPase"/>
</dbReference>
<keyword evidence="2 6" id="KW-0819">tRNA processing</keyword>
<keyword evidence="11" id="KW-1185">Reference proteome</keyword>
<evidence type="ECO:0000259" key="7">
    <source>
        <dbReference type="Pfam" id="PF01926"/>
    </source>
</evidence>
<feature type="binding site" evidence="6">
    <location>
        <position position="87"/>
    </location>
    <ligand>
        <name>(6S)-5-formyl-5,6,7,8-tetrahydrofolate</name>
        <dbReference type="ChEBI" id="CHEBI:57457"/>
    </ligand>
</feature>